<protein>
    <submittedName>
        <fullName evidence="2">Uncharacterized protein</fullName>
    </submittedName>
</protein>
<keyword evidence="1" id="KW-0472">Membrane</keyword>
<reference evidence="2 3" key="1">
    <citation type="submission" date="2020-08" db="EMBL/GenBank/DDBJ databases">
        <title>Genomic Encyclopedia of Type Strains, Phase IV (KMG-IV): sequencing the most valuable type-strain genomes for metagenomic binning, comparative biology and taxonomic classification.</title>
        <authorList>
            <person name="Goeker M."/>
        </authorList>
    </citation>
    <scope>NUCLEOTIDE SEQUENCE [LARGE SCALE GENOMIC DNA]</scope>
    <source>
        <strain evidence="2 3">DSM 14878</strain>
    </source>
</reference>
<feature type="transmembrane region" description="Helical" evidence="1">
    <location>
        <begin position="203"/>
        <end position="220"/>
    </location>
</feature>
<gene>
    <name evidence="2" type="ORF">GGR11_002876</name>
</gene>
<evidence type="ECO:0000313" key="2">
    <source>
        <dbReference type="EMBL" id="MBB3873314.1"/>
    </source>
</evidence>
<proteinExistence type="predicted"/>
<feature type="transmembrane region" description="Helical" evidence="1">
    <location>
        <begin position="299"/>
        <end position="316"/>
    </location>
</feature>
<feature type="transmembrane region" description="Helical" evidence="1">
    <location>
        <begin position="49"/>
        <end position="72"/>
    </location>
</feature>
<feature type="transmembrane region" description="Helical" evidence="1">
    <location>
        <begin position="101"/>
        <end position="121"/>
    </location>
</feature>
<organism evidence="2 3">
    <name type="scientific">Brevundimonas mediterranea</name>
    <dbReference type="NCBI Taxonomy" id="74329"/>
    <lineage>
        <taxon>Bacteria</taxon>
        <taxon>Pseudomonadati</taxon>
        <taxon>Pseudomonadota</taxon>
        <taxon>Alphaproteobacteria</taxon>
        <taxon>Caulobacterales</taxon>
        <taxon>Caulobacteraceae</taxon>
        <taxon>Brevundimonas</taxon>
    </lineage>
</organism>
<accession>A0A7W6A4S9</accession>
<dbReference type="AlphaFoldDB" id="A0A7W6A4S9"/>
<feature type="transmembrane region" description="Helical" evidence="1">
    <location>
        <begin position="180"/>
        <end position="196"/>
    </location>
</feature>
<feature type="transmembrane region" description="Helical" evidence="1">
    <location>
        <begin position="274"/>
        <end position="293"/>
    </location>
</feature>
<dbReference type="Proteomes" id="UP000532936">
    <property type="component" value="Unassembled WGS sequence"/>
</dbReference>
<comment type="caution">
    <text evidence="2">The sequence shown here is derived from an EMBL/GenBank/DDBJ whole genome shotgun (WGS) entry which is preliminary data.</text>
</comment>
<sequence>MRRRAPQVNNKLGDGLGRSIDEARSPWLMSVSEVGAGMTNGQFNQGARLLLIFGAASLAAVGVGAVVCAAGGVPTGSWARNLAAWLIGALAAAGMAATVRFAVLTAVPWLAVAGLAATFFNPAQDGVHRWVDAGPLHVNVAMVVLPCAAVALAMAADRWTVWVAAFAALVLLVAQPDASQATALAGVIALVAAVRLHNRSTKAVAIVGVGLLAMLAWIRPDPLQPVAEVEEIVGMAFGLSPALGGLTLIAQLAFVAVPAALIRSDDRLRLGGRALSLCLALWVVTPMFGAFPIPLVGVGMSPILGAWLGVGLLAALHRRPPPSPARP</sequence>
<dbReference type="EMBL" id="JACIDA010000003">
    <property type="protein sequence ID" value="MBB3873314.1"/>
    <property type="molecule type" value="Genomic_DNA"/>
</dbReference>
<evidence type="ECO:0000256" key="1">
    <source>
        <dbReference type="SAM" id="Phobius"/>
    </source>
</evidence>
<dbReference type="RefSeq" id="WP_246331911.1">
    <property type="nucleotide sequence ID" value="NZ_JACIDA010000003.1"/>
</dbReference>
<keyword evidence="1" id="KW-0812">Transmembrane</keyword>
<feature type="transmembrane region" description="Helical" evidence="1">
    <location>
        <begin position="78"/>
        <end position="96"/>
    </location>
</feature>
<name>A0A7W6A4S9_9CAUL</name>
<feature type="transmembrane region" description="Helical" evidence="1">
    <location>
        <begin position="232"/>
        <end position="262"/>
    </location>
</feature>
<feature type="transmembrane region" description="Helical" evidence="1">
    <location>
        <begin position="159"/>
        <end position="174"/>
    </location>
</feature>
<evidence type="ECO:0000313" key="3">
    <source>
        <dbReference type="Proteomes" id="UP000532936"/>
    </source>
</evidence>
<keyword evidence="1" id="KW-1133">Transmembrane helix</keyword>
<feature type="transmembrane region" description="Helical" evidence="1">
    <location>
        <begin position="133"/>
        <end position="152"/>
    </location>
</feature>